<dbReference type="EMBL" id="WHUG01000003">
    <property type="protein sequence ID" value="MQA38220.1"/>
    <property type="molecule type" value="Genomic_DNA"/>
</dbReference>
<dbReference type="AlphaFoldDB" id="A0A6A7MZW9"/>
<proteinExistence type="predicted"/>
<dbReference type="Proteomes" id="UP000440498">
    <property type="component" value="Unassembled WGS sequence"/>
</dbReference>
<gene>
    <name evidence="2" type="ORF">GEV02_08675</name>
</gene>
<sequence>MSLTVTEILGRSQEGQTRPYICRCDDGEVYIVKGRSVPRYQLTAEWICAKLCTELGLPIAQYTMATVPVDIIEADLTGAYQDLGSGPVFASHRVSAKNLMRMHIKRVPQTLRRDIVLFDWWVHNADRNLTEIGGNPNLLWSAGDPPAVVMIDHNLAFDAEFDQAEFLRLHVFSAEVPDLFSDFLLRDTYRTRLATALENWNGICDTLPEDWYFIDTEKTMPANFPFDDIKRFLDRAITDAFWQLPPT</sequence>
<protein>
    <recommendedName>
        <fullName evidence="1">HipA-like kinase domain-containing protein</fullName>
    </recommendedName>
</protein>
<comment type="caution">
    <text evidence="2">The sequence shown here is derived from an EMBL/GenBank/DDBJ whole genome shotgun (WGS) entry which is preliminary data.</text>
</comment>
<dbReference type="Pfam" id="PF20613">
    <property type="entry name" value="HipA_2"/>
    <property type="match status" value="1"/>
</dbReference>
<accession>A0A6A7MZW9</accession>
<evidence type="ECO:0000313" key="2">
    <source>
        <dbReference type="EMBL" id="MQA38220.1"/>
    </source>
</evidence>
<reference evidence="2 3" key="1">
    <citation type="submission" date="2019-10" db="EMBL/GenBank/DDBJ databases">
        <title>Two novel species isolated from a subtropical stream in China.</title>
        <authorList>
            <person name="Lu H."/>
        </authorList>
    </citation>
    <scope>NUCLEOTIDE SEQUENCE [LARGE SCALE GENOMIC DNA]</scope>
    <source>
        <strain evidence="2 3">FT29W</strain>
    </source>
</reference>
<feature type="domain" description="HipA-like kinase" evidence="1">
    <location>
        <begin position="5"/>
        <end position="243"/>
    </location>
</feature>
<evidence type="ECO:0000313" key="3">
    <source>
        <dbReference type="Proteomes" id="UP000440498"/>
    </source>
</evidence>
<evidence type="ECO:0000259" key="1">
    <source>
        <dbReference type="Pfam" id="PF20613"/>
    </source>
</evidence>
<dbReference type="InterPro" id="IPR046748">
    <property type="entry name" value="HipA_2"/>
</dbReference>
<name>A0A6A7MZW9_9BURK</name>
<organism evidence="2 3">
    <name type="scientific">Rugamonas aquatica</name>
    <dbReference type="NCBI Taxonomy" id="2743357"/>
    <lineage>
        <taxon>Bacteria</taxon>
        <taxon>Pseudomonadati</taxon>
        <taxon>Pseudomonadota</taxon>
        <taxon>Betaproteobacteria</taxon>
        <taxon>Burkholderiales</taxon>
        <taxon>Oxalobacteraceae</taxon>
        <taxon>Telluria group</taxon>
        <taxon>Rugamonas</taxon>
    </lineage>
</organism>
<keyword evidence="3" id="KW-1185">Reference proteome</keyword>
<dbReference type="RefSeq" id="WP_152837650.1">
    <property type="nucleotide sequence ID" value="NZ_WHUG01000003.1"/>
</dbReference>